<protein>
    <submittedName>
        <fullName evidence="2">Uncharacterized protein</fullName>
    </submittedName>
</protein>
<accession>A0A448Z2F1</accession>
<name>A0A448Z2F1_9STRA</name>
<dbReference type="EMBL" id="CAACVS010000700">
    <property type="protein sequence ID" value="VEU45352.1"/>
    <property type="molecule type" value="Genomic_DNA"/>
</dbReference>
<dbReference type="AlphaFoldDB" id="A0A448Z2F1"/>
<evidence type="ECO:0000313" key="3">
    <source>
        <dbReference type="EMBL" id="VEU45352.1"/>
    </source>
</evidence>
<proteinExistence type="predicted"/>
<reference evidence="2 4" key="1">
    <citation type="submission" date="2019-01" db="EMBL/GenBank/DDBJ databases">
        <authorList>
            <person name="Ferrante I. M."/>
        </authorList>
    </citation>
    <scope>NUCLEOTIDE SEQUENCE [LARGE SCALE GENOMIC DNA]</scope>
    <source>
        <strain evidence="2 4">B856</strain>
    </source>
</reference>
<keyword evidence="4" id="KW-1185">Reference proteome</keyword>
<organism evidence="2 4">
    <name type="scientific">Pseudo-nitzschia multistriata</name>
    <dbReference type="NCBI Taxonomy" id="183589"/>
    <lineage>
        <taxon>Eukaryota</taxon>
        <taxon>Sar</taxon>
        <taxon>Stramenopiles</taxon>
        <taxon>Ochrophyta</taxon>
        <taxon>Bacillariophyta</taxon>
        <taxon>Bacillariophyceae</taxon>
        <taxon>Bacillariophycidae</taxon>
        <taxon>Bacillariales</taxon>
        <taxon>Bacillariaceae</taxon>
        <taxon>Pseudo-nitzschia</taxon>
    </lineage>
</organism>
<evidence type="ECO:0000256" key="1">
    <source>
        <dbReference type="SAM" id="MobiDB-lite"/>
    </source>
</evidence>
<dbReference type="Proteomes" id="UP000291116">
    <property type="component" value="Unassembled WGS sequence"/>
</dbReference>
<evidence type="ECO:0000313" key="4">
    <source>
        <dbReference type="Proteomes" id="UP000291116"/>
    </source>
</evidence>
<feature type="region of interest" description="Disordered" evidence="1">
    <location>
        <begin position="47"/>
        <end position="87"/>
    </location>
</feature>
<dbReference type="EMBL" id="CAACVS010000081">
    <property type="protein sequence ID" value="VEU36208.1"/>
    <property type="molecule type" value="Genomic_DNA"/>
</dbReference>
<gene>
    <name evidence="2" type="ORF">PSNMU_V1.4_AUG-EV-PASAV3_0029940</name>
    <name evidence="3" type="ORF">PSNMU_V1.4_AUG-EV-PASAV3_0125260</name>
</gene>
<sequence length="132" mass="14665">MHTTMDMITESAITITDMDTTMEKKRNTSTGMIMESAITTTVMDTTTEKKKNTTTESVSTNTGMDMTMEKKNPRNTDTITGTTTEKKSVGDTITEAMSTAMITSPNHRKRVAMIIAMDMDSTYSFNQGLLFF</sequence>
<evidence type="ECO:0000313" key="2">
    <source>
        <dbReference type="EMBL" id="VEU36208.1"/>
    </source>
</evidence>